<dbReference type="GO" id="GO:0000162">
    <property type="term" value="P:L-tryptophan biosynthetic process"/>
    <property type="evidence" value="ECO:0007669"/>
    <property type="project" value="UniProtKB-UniRule"/>
</dbReference>
<proteinExistence type="inferred from homology"/>
<evidence type="ECO:0000256" key="1">
    <source>
        <dbReference type="ARBA" id="ARBA00001633"/>
    </source>
</evidence>
<dbReference type="InterPro" id="IPR045186">
    <property type="entry name" value="Indole-3-glycerol_P_synth"/>
</dbReference>
<organism evidence="10 11">
    <name type="scientific">Legionella clemsonensis</name>
    <dbReference type="NCBI Taxonomy" id="1867846"/>
    <lineage>
        <taxon>Bacteria</taxon>
        <taxon>Pseudomonadati</taxon>
        <taxon>Pseudomonadota</taxon>
        <taxon>Gammaproteobacteria</taxon>
        <taxon>Legionellales</taxon>
        <taxon>Legionellaceae</taxon>
        <taxon>Legionella</taxon>
    </lineage>
</organism>
<gene>
    <name evidence="8 10" type="primary">trpC</name>
    <name evidence="10" type="ORF">clem_04760</name>
</gene>
<dbReference type="PROSITE" id="PS00614">
    <property type="entry name" value="IGPS"/>
    <property type="match status" value="1"/>
</dbReference>
<dbReference type="AlphaFoldDB" id="A0A222P106"/>
<dbReference type="InterPro" id="IPR013785">
    <property type="entry name" value="Aldolase_TIM"/>
</dbReference>
<dbReference type="OrthoDB" id="9804217at2"/>
<name>A0A222P106_9GAMM</name>
<dbReference type="NCBIfam" id="NF001373">
    <property type="entry name" value="PRK00278.1-6"/>
    <property type="match status" value="1"/>
</dbReference>
<evidence type="ECO:0000259" key="9">
    <source>
        <dbReference type="Pfam" id="PF00218"/>
    </source>
</evidence>
<evidence type="ECO:0000256" key="4">
    <source>
        <dbReference type="ARBA" id="ARBA00022793"/>
    </source>
</evidence>
<dbReference type="GO" id="GO:0004425">
    <property type="term" value="F:indole-3-glycerol-phosphate synthase activity"/>
    <property type="evidence" value="ECO:0007669"/>
    <property type="project" value="UniProtKB-UniRule"/>
</dbReference>
<dbReference type="NCBIfam" id="NF001377">
    <property type="entry name" value="PRK00278.2-4"/>
    <property type="match status" value="1"/>
</dbReference>
<feature type="domain" description="Indole-3-glycerol phosphate synthase" evidence="9">
    <location>
        <begin position="4"/>
        <end position="252"/>
    </location>
</feature>
<keyword evidence="11" id="KW-1185">Reference proteome</keyword>
<dbReference type="GO" id="GO:0004640">
    <property type="term" value="F:phosphoribosylanthranilate isomerase activity"/>
    <property type="evidence" value="ECO:0007669"/>
    <property type="project" value="TreeGrafter"/>
</dbReference>
<evidence type="ECO:0000256" key="8">
    <source>
        <dbReference type="HAMAP-Rule" id="MF_00134"/>
    </source>
</evidence>
<keyword evidence="5 8" id="KW-0822">Tryptophan biosynthesis</keyword>
<keyword evidence="4 8" id="KW-0210">Decarboxylase</keyword>
<evidence type="ECO:0000256" key="5">
    <source>
        <dbReference type="ARBA" id="ARBA00022822"/>
    </source>
</evidence>
<keyword evidence="6 8" id="KW-0057">Aromatic amino acid biosynthesis</keyword>
<dbReference type="Proteomes" id="UP000201728">
    <property type="component" value="Chromosome"/>
</dbReference>
<dbReference type="EMBL" id="CP016397">
    <property type="protein sequence ID" value="ASQ45510.1"/>
    <property type="molecule type" value="Genomic_DNA"/>
</dbReference>
<dbReference type="RefSeq" id="WP_094090558.1">
    <property type="nucleotide sequence ID" value="NZ_CP016397.1"/>
</dbReference>
<accession>A0A222P106</accession>
<comment type="similarity">
    <text evidence="8">Belongs to the TrpC family.</text>
</comment>
<dbReference type="Gene3D" id="3.20.20.70">
    <property type="entry name" value="Aldolase class I"/>
    <property type="match status" value="1"/>
</dbReference>
<evidence type="ECO:0000256" key="7">
    <source>
        <dbReference type="ARBA" id="ARBA00023239"/>
    </source>
</evidence>
<dbReference type="SUPFAM" id="SSF51366">
    <property type="entry name" value="Ribulose-phoshate binding barrel"/>
    <property type="match status" value="1"/>
</dbReference>
<dbReference type="FunFam" id="3.20.20.70:FF:000024">
    <property type="entry name" value="Indole-3-glycerol phosphate synthase"/>
    <property type="match status" value="1"/>
</dbReference>
<keyword evidence="7 8" id="KW-0456">Lyase</keyword>
<evidence type="ECO:0000313" key="11">
    <source>
        <dbReference type="Proteomes" id="UP000201728"/>
    </source>
</evidence>
<dbReference type="InterPro" id="IPR011060">
    <property type="entry name" value="RibuloseP-bd_barrel"/>
</dbReference>
<comment type="catalytic activity">
    <reaction evidence="1 8">
        <text>1-(2-carboxyphenylamino)-1-deoxy-D-ribulose 5-phosphate + H(+) = (1S,2R)-1-C-(indol-3-yl)glycerol 3-phosphate + CO2 + H2O</text>
        <dbReference type="Rhea" id="RHEA:23476"/>
        <dbReference type="ChEBI" id="CHEBI:15377"/>
        <dbReference type="ChEBI" id="CHEBI:15378"/>
        <dbReference type="ChEBI" id="CHEBI:16526"/>
        <dbReference type="ChEBI" id="CHEBI:58613"/>
        <dbReference type="ChEBI" id="CHEBI:58866"/>
        <dbReference type="EC" id="4.1.1.48"/>
    </reaction>
</comment>
<dbReference type="PANTHER" id="PTHR22854:SF2">
    <property type="entry name" value="INDOLE-3-GLYCEROL-PHOSPHATE SYNTHASE"/>
    <property type="match status" value="1"/>
</dbReference>
<sequence length="264" mass="29529">MSILNKISEHKKLEVAKAKQLMPLGILTSQEIASIRDFIAPLKNHKPAIIAEIKKASPSKGLIRADFDVAEITKIYEDNGASCLSVLTDIDFFQGDPSYIAVAKKNSHLPVLRKDFIIDPYQIYESRFLGADCILLIVAMLDDYQLKDYCQLAQELGMAVLVESHTHEELQRALELPTPLIGVNNRSLHSFTTDIRTSIELIRYLPANKIMITESGINTHEDIQLMLDHHIHCFLIGESLMRAPDIGSKLREFLVNSGTSSTSS</sequence>
<evidence type="ECO:0000313" key="10">
    <source>
        <dbReference type="EMBL" id="ASQ45510.1"/>
    </source>
</evidence>
<evidence type="ECO:0000256" key="6">
    <source>
        <dbReference type="ARBA" id="ARBA00023141"/>
    </source>
</evidence>
<comment type="pathway">
    <text evidence="2 8">Amino-acid biosynthesis; L-tryptophan biosynthesis; L-tryptophan from chorismate: step 4/5.</text>
</comment>
<dbReference type="Pfam" id="PF00218">
    <property type="entry name" value="IGPS"/>
    <property type="match status" value="1"/>
</dbReference>
<dbReference type="KEGG" id="lcd:clem_04760"/>
<reference evidence="10 11" key="1">
    <citation type="submission" date="2016-07" db="EMBL/GenBank/DDBJ databases">
        <authorList>
            <person name="Hassler H."/>
        </authorList>
    </citation>
    <scope>NUCLEOTIDE SEQUENCE [LARGE SCALE GENOMIC DNA]</scope>
    <source>
        <strain evidence="10 11">CDC-D5610</strain>
    </source>
</reference>
<dbReference type="UniPathway" id="UPA00035">
    <property type="reaction ID" value="UER00043"/>
</dbReference>
<dbReference type="EC" id="4.1.1.48" evidence="8"/>
<protein>
    <recommendedName>
        <fullName evidence="8">Indole-3-glycerol phosphate synthase</fullName>
        <shortName evidence="8">IGPS</shortName>
        <ecNumber evidence="8">4.1.1.48</ecNumber>
    </recommendedName>
</protein>
<dbReference type="InterPro" id="IPR013798">
    <property type="entry name" value="Indole-3-glycerol_P_synth_dom"/>
</dbReference>
<dbReference type="HAMAP" id="MF_00134_B">
    <property type="entry name" value="IGPS_B"/>
    <property type="match status" value="1"/>
</dbReference>
<dbReference type="InterPro" id="IPR001468">
    <property type="entry name" value="Indole-3-GlycerolPSynthase_CS"/>
</dbReference>
<keyword evidence="3 8" id="KW-0028">Amino-acid biosynthesis</keyword>
<evidence type="ECO:0000256" key="2">
    <source>
        <dbReference type="ARBA" id="ARBA00004696"/>
    </source>
</evidence>
<dbReference type="PANTHER" id="PTHR22854">
    <property type="entry name" value="TRYPTOPHAN BIOSYNTHESIS PROTEIN"/>
    <property type="match status" value="1"/>
</dbReference>
<dbReference type="CDD" id="cd00331">
    <property type="entry name" value="IGPS"/>
    <property type="match status" value="1"/>
</dbReference>
<evidence type="ECO:0000256" key="3">
    <source>
        <dbReference type="ARBA" id="ARBA00022605"/>
    </source>
</evidence>